<evidence type="ECO:0000313" key="2">
    <source>
        <dbReference type="Proteomes" id="UP000318864"/>
    </source>
</evidence>
<keyword evidence="2" id="KW-1185">Reference proteome</keyword>
<comment type="caution">
    <text evidence="1">The sequence shown here is derived from an EMBL/GenBank/DDBJ whole genome shotgun (WGS) entry which is preliminary data.</text>
</comment>
<evidence type="ECO:0000313" key="1">
    <source>
        <dbReference type="EMBL" id="THE66483.1"/>
    </source>
</evidence>
<dbReference type="OrthoDB" id="236776at2157"/>
<proteinExistence type="predicted"/>
<dbReference type="RefSeq" id="WP_141463045.1">
    <property type="nucleotide sequence ID" value="NZ_RBZW01000007.1"/>
</dbReference>
<dbReference type="AlphaFoldDB" id="A0A4S3TST4"/>
<reference evidence="1 2" key="1">
    <citation type="submission" date="2018-10" db="EMBL/GenBank/DDBJ databases">
        <title>Natronolimnobius sp. XQ-INN 246 isolated from Inner Mongolia Autonomous Region of China.</title>
        <authorList>
            <person name="Xue Q."/>
        </authorList>
    </citation>
    <scope>NUCLEOTIDE SEQUENCE [LARGE SCALE GENOMIC DNA]</scope>
    <source>
        <strain evidence="1 2">XQ-INN 246</strain>
    </source>
</reference>
<organism evidence="1 2">
    <name type="scientific">Salinadaptatus halalkaliphilus</name>
    <dbReference type="NCBI Taxonomy" id="2419781"/>
    <lineage>
        <taxon>Archaea</taxon>
        <taxon>Methanobacteriati</taxon>
        <taxon>Methanobacteriota</taxon>
        <taxon>Stenosarchaea group</taxon>
        <taxon>Halobacteria</taxon>
        <taxon>Halobacteriales</taxon>
        <taxon>Natrialbaceae</taxon>
        <taxon>Salinadaptatus</taxon>
    </lineage>
</organism>
<name>A0A4S3TST4_9EURY</name>
<accession>A0A4S3TST4</accession>
<protein>
    <submittedName>
        <fullName evidence="1">Uncharacterized protein</fullName>
    </submittedName>
</protein>
<dbReference type="Proteomes" id="UP000318864">
    <property type="component" value="Unassembled WGS sequence"/>
</dbReference>
<gene>
    <name evidence="1" type="ORF">D8Y22_02175</name>
</gene>
<sequence>MSDNFDLTAEEQQNNLREFMEVHGPEGFFTVYFRQLLYRYVKQELKSAADDVDGVGEQLYFTNDGDQLLTEHREDLRDQCEVRARELVEDLTEHPTLGPAITNGDIEALDKHQEEFVDAVHQCFTDWKSEGIQLLEDAESSNAEDQKQ</sequence>
<dbReference type="EMBL" id="RBZW01000007">
    <property type="protein sequence ID" value="THE66483.1"/>
    <property type="molecule type" value="Genomic_DNA"/>
</dbReference>